<proteinExistence type="predicted"/>
<evidence type="ECO:0000256" key="1">
    <source>
        <dbReference type="SAM" id="SignalP"/>
    </source>
</evidence>
<keyword evidence="3" id="KW-1185">Reference proteome</keyword>
<organism evidence="2 3">
    <name type="scientific">Undibacterium umbellatum</name>
    <dbReference type="NCBI Taxonomy" id="2762300"/>
    <lineage>
        <taxon>Bacteria</taxon>
        <taxon>Pseudomonadati</taxon>
        <taxon>Pseudomonadota</taxon>
        <taxon>Betaproteobacteria</taxon>
        <taxon>Burkholderiales</taxon>
        <taxon>Oxalobacteraceae</taxon>
        <taxon>Undibacterium</taxon>
    </lineage>
</organism>
<feature type="chain" id="PRO_5047326925" description="DUF4034 domain-containing protein" evidence="1">
    <location>
        <begin position="25"/>
        <end position="461"/>
    </location>
</feature>
<evidence type="ECO:0008006" key="4">
    <source>
        <dbReference type="Google" id="ProtNLM"/>
    </source>
</evidence>
<dbReference type="Proteomes" id="UP000646911">
    <property type="component" value="Unassembled WGS sequence"/>
</dbReference>
<protein>
    <recommendedName>
        <fullName evidence="4">DUF4034 domain-containing protein</fullName>
    </recommendedName>
</protein>
<dbReference type="SUPFAM" id="SSF81901">
    <property type="entry name" value="HCP-like"/>
    <property type="match status" value="1"/>
</dbReference>
<name>A0ABR6ZCH9_9BURK</name>
<accession>A0ABR6ZCH9</accession>
<keyword evidence="1" id="KW-0732">Signal</keyword>
<dbReference type="EMBL" id="JACOFX010000009">
    <property type="protein sequence ID" value="MBC3909309.1"/>
    <property type="molecule type" value="Genomic_DNA"/>
</dbReference>
<dbReference type="RefSeq" id="WP_186954834.1">
    <property type="nucleotide sequence ID" value="NZ_JACOFX010000009.1"/>
</dbReference>
<feature type="signal peptide" evidence="1">
    <location>
        <begin position="1"/>
        <end position="24"/>
    </location>
</feature>
<comment type="caution">
    <text evidence="2">The sequence shown here is derived from an EMBL/GenBank/DDBJ whole genome shotgun (WGS) entry which is preliminary data.</text>
</comment>
<gene>
    <name evidence="2" type="ORF">H8L47_17260</name>
</gene>
<reference evidence="2 3" key="1">
    <citation type="submission" date="2020-08" db="EMBL/GenBank/DDBJ databases">
        <title>Novel species isolated from subtropical streams in China.</title>
        <authorList>
            <person name="Lu H."/>
        </authorList>
    </citation>
    <scope>NUCLEOTIDE SEQUENCE [LARGE SCALE GENOMIC DNA]</scope>
    <source>
        <strain evidence="2 3">NL8W</strain>
    </source>
</reference>
<sequence>MSMSRKFSLAMVLVSTFIAVEVYAQTQPVQQVVAKEKVKESAWLSDPELTRFVQKMVESRYMPYKVLGQKNSKDMLTYKAYFRPFPADMERFYSYWGMTAAWYNARKTSMAQEGYEEIWHQSYRDAGNTELHQAVWQKTSTENPEMPKLGSNYADEEHEQNILVAMLWRGEFKKLDVALESGFAQNHAGRLKSNTLHTRFATLSRLDKDFKKQFDSWVKSSQLGYAHLARGMFLQEQAWEARGGKLAAETNKAQFAEFHKLSAQARVDLNKANEKIRACAMCAGELIGNNKALSIRGDDVSLLKTALRLDPSLYTPAYAYLSKLLPQWGGSFADMESFIENMNKVTGDQVLVEQLKSRLCYYRGSAIFKEDPEGARVWFEKGLNSQPYQLLVNELALMYAKKNSHKQAIALLEKSMANGNEWNLYTLEALAQSYFALGMQAKGDKLIAKRDEAVRRFKNGE</sequence>
<evidence type="ECO:0000313" key="2">
    <source>
        <dbReference type="EMBL" id="MBC3909309.1"/>
    </source>
</evidence>
<evidence type="ECO:0000313" key="3">
    <source>
        <dbReference type="Proteomes" id="UP000646911"/>
    </source>
</evidence>